<organism evidence="2 3">
    <name type="scientific">Cinnamomum micranthum f. kanehirae</name>
    <dbReference type="NCBI Taxonomy" id="337451"/>
    <lineage>
        <taxon>Eukaryota</taxon>
        <taxon>Viridiplantae</taxon>
        <taxon>Streptophyta</taxon>
        <taxon>Embryophyta</taxon>
        <taxon>Tracheophyta</taxon>
        <taxon>Spermatophyta</taxon>
        <taxon>Magnoliopsida</taxon>
        <taxon>Magnoliidae</taxon>
        <taxon>Laurales</taxon>
        <taxon>Lauraceae</taxon>
        <taxon>Cinnamomum</taxon>
    </lineage>
</organism>
<dbReference type="Proteomes" id="UP000283530">
    <property type="component" value="Unassembled WGS sequence"/>
</dbReference>
<accession>A0A3S3P976</accession>
<dbReference type="PANTHER" id="PTHR33671:SF2">
    <property type="entry name" value="N-METHYLTRANSFERASE, PUTATIVE (DUF688)-RELATED"/>
    <property type="match status" value="1"/>
</dbReference>
<dbReference type="OrthoDB" id="677721at2759"/>
<feature type="region of interest" description="Disordered" evidence="1">
    <location>
        <begin position="376"/>
        <end position="419"/>
    </location>
</feature>
<dbReference type="InterPro" id="IPR007789">
    <property type="entry name" value="DUF688"/>
</dbReference>
<feature type="compositionally biased region" description="Polar residues" evidence="1">
    <location>
        <begin position="380"/>
        <end position="403"/>
    </location>
</feature>
<dbReference type="AlphaFoldDB" id="A0A3S3P976"/>
<evidence type="ECO:0000256" key="1">
    <source>
        <dbReference type="SAM" id="MobiDB-lite"/>
    </source>
</evidence>
<keyword evidence="3" id="KW-1185">Reference proteome</keyword>
<evidence type="ECO:0000313" key="2">
    <source>
        <dbReference type="EMBL" id="RWR96326.1"/>
    </source>
</evidence>
<name>A0A3S3P976_9MAGN</name>
<feature type="region of interest" description="Disordered" evidence="1">
    <location>
        <begin position="26"/>
        <end position="116"/>
    </location>
</feature>
<dbReference type="EMBL" id="QPKB01000012">
    <property type="protein sequence ID" value="RWR96326.1"/>
    <property type="molecule type" value="Genomic_DNA"/>
</dbReference>
<comment type="caution">
    <text evidence="2">The sequence shown here is derived from an EMBL/GenBank/DDBJ whole genome shotgun (WGS) entry which is preliminary data.</text>
</comment>
<feature type="region of interest" description="Disordered" evidence="1">
    <location>
        <begin position="253"/>
        <end position="294"/>
    </location>
</feature>
<sequence>MLKNLMEEKQLNFNAPLLSVRRFASTAGSNTGDNRRVEKFQPKRPPLGSYKPDLKSGPVRHPGAVPFEWEQIPGRPKDGSGQHPRNPKLPPLVPKLPPGRIVDVKQPSSSKSIEDGNSKALTVFKPPQNDNLTHRSLVVSSIGNATLLERPKGDAKEEHSANVDDYNDDDAFSDALETLSRTESFFMNCSVSGLSGFDGPSRSASMDAHARDFMMDRFLPAATAMASEAPQYASRRQLVAREPVRKVNIVDQYRRPRPFGGNKQPMRYQSRPYKAPHVQDVEEEDSDDDDEDCDDTGNLTAKACGMLPRFCLKNSFCLLNPVPGMKIQSRMAVSSVRRKVPTHIKTTGSEHLSEPDPEQTWEAVYKHKLLCGLEPPGTYDNGSKPTSESNQLTLWSDSQTPEGSSPYRHSTGDGISPYRNEAPQSLFHEGIGFLGVPKQGNNRRTDGLVTYGNRCNDDRGMLSCQSSKCGSGSSSPAIEKTLYVDSVCMLESSNSCSSSSDMKELLSSAEKDSELLLESEKLDKRLTLEACLREDNQVKNLNERDLLPPKMPDTAKSNLLSFSEDSIVGASLHSREGSKDKDGFVPEAKSLECSKVLINSSPCSDMPEPLGVDGGDSYASFLQSPLPPPLPKSPSESWLCRTLPSVSSMDPSSRSYLGVQFRSRKQLLKASPVDPKWETIVKTNNAQQRHLRFSEELKIHSHHASET</sequence>
<reference evidence="2 3" key="1">
    <citation type="journal article" date="2019" name="Nat. Plants">
        <title>Stout camphor tree genome fills gaps in understanding of flowering plant genome evolution.</title>
        <authorList>
            <person name="Chaw S.M."/>
            <person name="Liu Y.C."/>
            <person name="Wu Y.W."/>
            <person name="Wang H.Y."/>
            <person name="Lin C.I."/>
            <person name="Wu C.S."/>
            <person name="Ke H.M."/>
            <person name="Chang L.Y."/>
            <person name="Hsu C.Y."/>
            <person name="Yang H.T."/>
            <person name="Sudianto E."/>
            <person name="Hsu M.H."/>
            <person name="Wu K.P."/>
            <person name="Wang L.N."/>
            <person name="Leebens-Mack J.H."/>
            <person name="Tsai I.J."/>
        </authorList>
    </citation>
    <scope>NUCLEOTIDE SEQUENCE [LARGE SCALE GENOMIC DNA]</scope>
    <source>
        <strain evidence="3">cv. Chaw 1501</strain>
        <tissue evidence="2">Young leaves</tissue>
    </source>
</reference>
<feature type="compositionally biased region" description="Pro residues" evidence="1">
    <location>
        <begin position="87"/>
        <end position="97"/>
    </location>
</feature>
<feature type="compositionally biased region" description="Acidic residues" evidence="1">
    <location>
        <begin position="281"/>
        <end position="294"/>
    </location>
</feature>
<evidence type="ECO:0000313" key="3">
    <source>
        <dbReference type="Proteomes" id="UP000283530"/>
    </source>
</evidence>
<dbReference type="PANTHER" id="PTHR33671">
    <property type="entry name" value="N-METHYLTRANSFERASE, PUTATIVE (DUF688)-RELATED"/>
    <property type="match status" value="1"/>
</dbReference>
<protein>
    <submittedName>
        <fullName evidence="2">Uncharacterized protein</fullName>
    </submittedName>
</protein>
<dbReference type="Pfam" id="PF05097">
    <property type="entry name" value="DUF688"/>
    <property type="match status" value="1"/>
</dbReference>
<gene>
    <name evidence="2" type="ORF">CKAN_02570800</name>
</gene>
<proteinExistence type="predicted"/>